<name>A0ACC0KG24_CHOFU</name>
<sequence length="118" mass="13393">MSESDLLFVEIIEMDFVEVIEIEDVVQVSTQSSDDDVVIVEDAMDDVDSVSDDNIDLESRSEDLHSVCSFESSSDEHFTDEDEEYARITAFKDSHLSRGSDSESEAEETFTNLNLYYI</sequence>
<accession>A0ACC0KG24</accession>
<dbReference type="EMBL" id="CM046105">
    <property type="protein sequence ID" value="KAI8435309.1"/>
    <property type="molecule type" value="Genomic_DNA"/>
</dbReference>
<evidence type="ECO:0000313" key="2">
    <source>
        <dbReference type="Proteomes" id="UP001064048"/>
    </source>
</evidence>
<gene>
    <name evidence="1" type="ORF">MSG28_003639</name>
</gene>
<dbReference type="Proteomes" id="UP001064048">
    <property type="component" value="Chromosome 5"/>
</dbReference>
<evidence type="ECO:0000313" key="1">
    <source>
        <dbReference type="EMBL" id="KAI8435309.1"/>
    </source>
</evidence>
<comment type="caution">
    <text evidence="1">The sequence shown here is derived from an EMBL/GenBank/DDBJ whole genome shotgun (WGS) entry which is preliminary data.</text>
</comment>
<reference evidence="1 2" key="1">
    <citation type="journal article" date="2022" name="Genome Biol. Evol.">
        <title>The Spruce Budworm Genome: Reconstructing the Evolutionary History of Antifreeze Proteins.</title>
        <authorList>
            <person name="Beliveau C."/>
            <person name="Gagne P."/>
            <person name="Picq S."/>
            <person name="Vernygora O."/>
            <person name="Keeling C.I."/>
            <person name="Pinkney K."/>
            <person name="Doucet D."/>
            <person name="Wen F."/>
            <person name="Johnston J.S."/>
            <person name="Maaroufi H."/>
            <person name="Boyle B."/>
            <person name="Laroche J."/>
            <person name="Dewar K."/>
            <person name="Juretic N."/>
            <person name="Blackburn G."/>
            <person name="Nisole A."/>
            <person name="Brunet B."/>
            <person name="Brandao M."/>
            <person name="Lumley L."/>
            <person name="Duan J."/>
            <person name="Quan G."/>
            <person name="Lucarotti C.J."/>
            <person name="Roe A.D."/>
            <person name="Sperling F.A.H."/>
            <person name="Levesque R.C."/>
            <person name="Cusson M."/>
        </authorList>
    </citation>
    <scope>NUCLEOTIDE SEQUENCE [LARGE SCALE GENOMIC DNA]</scope>
    <source>
        <strain evidence="1">Glfc:IPQL:Cfum</strain>
    </source>
</reference>
<protein>
    <submittedName>
        <fullName evidence="1">Uncharacterized protein</fullName>
    </submittedName>
</protein>
<keyword evidence="2" id="KW-1185">Reference proteome</keyword>
<organism evidence="1 2">
    <name type="scientific">Choristoneura fumiferana</name>
    <name type="common">Spruce budworm moth</name>
    <name type="synonym">Archips fumiferana</name>
    <dbReference type="NCBI Taxonomy" id="7141"/>
    <lineage>
        <taxon>Eukaryota</taxon>
        <taxon>Metazoa</taxon>
        <taxon>Ecdysozoa</taxon>
        <taxon>Arthropoda</taxon>
        <taxon>Hexapoda</taxon>
        <taxon>Insecta</taxon>
        <taxon>Pterygota</taxon>
        <taxon>Neoptera</taxon>
        <taxon>Endopterygota</taxon>
        <taxon>Lepidoptera</taxon>
        <taxon>Glossata</taxon>
        <taxon>Ditrysia</taxon>
        <taxon>Tortricoidea</taxon>
        <taxon>Tortricidae</taxon>
        <taxon>Tortricinae</taxon>
        <taxon>Choristoneura</taxon>
    </lineage>
</organism>
<proteinExistence type="predicted"/>